<evidence type="ECO:0000256" key="8">
    <source>
        <dbReference type="ARBA" id="ARBA00023014"/>
    </source>
</evidence>
<reference evidence="12 13" key="1">
    <citation type="journal article" date="2016" name="Sci. Rep.">
        <title>Metabolic traits of an uncultured archaeal lineage -MSBL1- from brine pools of the Red Sea.</title>
        <authorList>
            <person name="Mwirichia R."/>
            <person name="Alam I."/>
            <person name="Rashid M."/>
            <person name="Vinu M."/>
            <person name="Ba-Alawi W."/>
            <person name="Anthony Kamau A."/>
            <person name="Kamanda Ngugi D."/>
            <person name="Goker M."/>
            <person name="Klenk H.P."/>
            <person name="Bajic V."/>
            <person name="Stingl U."/>
        </authorList>
    </citation>
    <scope>NUCLEOTIDE SEQUENCE [LARGE SCALE GENOMIC DNA]</scope>
    <source>
        <strain evidence="12">SCGC-AAA259D14</strain>
    </source>
</reference>
<dbReference type="Pfam" id="PF00970">
    <property type="entry name" value="FAD_binding_6"/>
    <property type="match status" value="1"/>
</dbReference>
<evidence type="ECO:0000313" key="13">
    <source>
        <dbReference type="Proteomes" id="UP000070589"/>
    </source>
</evidence>
<dbReference type="GO" id="GO:0051537">
    <property type="term" value="F:2 iron, 2 sulfur cluster binding"/>
    <property type="evidence" value="ECO:0007669"/>
    <property type="project" value="UniProtKB-KW"/>
</dbReference>
<dbReference type="InterPro" id="IPR012165">
    <property type="entry name" value="Cyt_c3_hydrogenase_gsu"/>
</dbReference>
<feature type="domain" description="FAD-binding FR-type" evidence="11">
    <location>
        <begin position="5"/>
        <end position="105"/>
    </location>
</feature>
<comment type="caution">
    <text evidence="12">The sequence shown here is derived from an EMBL/GenBank/DDBJ whole genome shotgun (WGS) entry which is preliminary data.</text>
</comment>
<dbReference type="Gene3D" id="3.40.50.80">
    <property type="entry name" value="Nucleotide-binding domain of ferredoxin-NADP reductase (FNR) module"/>
    <property type="match status" value="1"/>
</dbReference>
<dbReference type="InterPro" id="IPR017938">
    <property type="entry name" value="Riboflavin_synthase-like_b-brl"/>
</dbReference>
<dbReference type="InterPro" id="IPR019480">
    <property type="entry name" value="Dihydroorotate_DH_Fe-S-bd"/>
</dbReference>
<accession>A0A133U6V4</accession>
<dbReference type="GO" id="GO:0006221">
    <property type="term" value="P:pyrimidine nucleotide biosynthetic process"/>
    <property type="evidence" value="ECO:0007669"/>
    <property type="project" value="InterPro"/>
</dbReference>
<dbReference type="PANTHER" id="PTHR43513">
    <property type="entry name" value="DIHYDROOROTATE DEHYDROGENASE B (NAD(+)), ELECTRON TRANSFER SUBUNIT"/>
    <property type="match status" value="1"/>
</dbReference>
<evidence type="ECO:0000256" key="3">
    <source>
        <dbReference type="ARBA" id="ARBA00022714"/>
    </source>
</evidence>
<keyword evidence="4 10" id="KW-0479">Metal-binding</keyword>
<dbReference type="SUPFAM" id="SSF63380">
    <property type="entry name" value="Riboflavin synthase domain-like"/>
    <property type="match status" value="1"/>
</dbReference>
<feature type="binding site" evidence="10">
    <location>
        <position position="255"/>
    </location>
    <ligand>
        <name>[2Fe-2S] cluster</name>
        <dbReference type="ChEBI" id="CHEBI:190135"/>
    </ligand>
</feature>
<evidence type="ECO:0000256" key="7">
    <source>
        <dbReference type="ARBA" id="ARBA00023004"/>
    </source>
</evidence>
<dbReference type="InterPro" id="IPR037117">
    <property type="entry name" value="Dihydroorotate_DH_ele_sf"/>
</dbReference>
<keyword evidence="2" id="KW-0285">Flavoprotein</keyword>
<evidence type="ECO:0000256" key="5">
    <source>
        <dbReference type="ARBA" id="ARBA00022827"/>
    </source>
</evidence>
<comment type="cofactor">
    <cofactor evidence="9">
        <name>[2Fe-2S] cluster</name>
        <dbReference type="ChEBI" id="CHEBI:190135"/>
    </cofactor>
</comment>
<evidence type="ECO:0000256" key="6">
    <source>
        <dbReference type="ARBA" id="ARBA00022982"/>
    </source>
</evidence>
<keyword evidence="3 10" id="KW-0001">2Fe-2S</keyword>
<dbReference type="GO" id="GO:0016491">
    <property type="term" value="F:oxidoreductase activity"/>
    <property type="evidence" value="ECO:0007669"/>
    <property type="project" value="InterPro"/>
</dbReference>
<feature type="binding site" evidence="10">
    <location>
        <position position="239"/>
    </location>
    <ligand>
        <name>[2Fe-2S] cluster</name>
        <dbReference type="ChEBI" id="CHEBI:190135"/>
    </ligand>
</feature>
<dbReference type="PIRSF" id="PIRSF006816">
    <property type="entry name" value="Cyc3_hyd_g"/>
    <property type="match status" value="1"/>
</dbReference>
<dbReference type="EMBL" id="LHXL01000019">
    <property type="protein sequence ID" value="KXA89898.1"/>
    <property type="molecule type" value="Genomic_DNA"/>
</dbReference>
<dbReference type="PROSITE" id="PS51384">
    <property type="entry name" value="FAD_FR"/>
    <property type="match status" value="1"/>
</dbReference>
<dbReference type="Pfam" id="PF00175">
    <property type="entry name" value="NAD_binding_1"/>
    <property type="match status" value="1"/>
</dbReference>
<dbReference type="PANTHER" id="PTHR43513:SF1">
    <property type="entry name" value="ANAEROBIC SULFITE REDUCTASE SUBUNIT B"/>
    <property type="match status" value="1"/>
</dbReference>
<dbReference type="CDD" id="cd06221">
    <property type="entry name" value="sulfite_reductase_like"/>
    <property type="match status" value="1"/>
</dbReference>
<dbReference type="SUPFAM" id="SSF52343">
    <property type="entry name" value="Ferredoxin reductase-like, C-terminal NADP-linked domain"/>
    <property type="match status" value="1"/>
</dbReference>
<proteinExistence type="predicted"/>
<protein>
    <recommendedName>
        <fullName evidence="11">FAD-binding FR-type domain-containing protein</fullName>
    </recommendedName>
</protein>
<keyword evidence="5" id="KW-0274">FAD</keyword>
<evidence type="ECO:0000256" key="4">
    <source>
        <dbReference type="ARBA" id="ARBA00022723"/>
    </source>
</evidence>
<name>A0A133U6V4_9EURY</name>
<feature type="binding site" evidence="10">
    <location>
        <position position="244"/>
    </location>
    <ligand>
        <name>[2Fe-2S] cluster</name>
        <dbReference type="ChEBI" id="CHEBI:190135"/>
    </ligand>
</feature>
<dbReference type="InterPro" id="IPR050353">
    <property type="entry name" value="PyrK_electron_transfer"/>
</dbReference>
<dbReference type="PRINTS" id="PR00410">
    <property type="entry name" value="PHEHYDRXLASE"/>
</dbReference>
<keyword evidence="8 10" id="KW-0411">Iron-sulfur</keyword>
<dbReference type="InterPro" id="IPR039261">
    <property type="entry name" value="FNR_nucleotide-bd"/>
</dbReference>
<organism evidence="12 13">
    <name type="scientific">candidate division MSBL1 archaeon SCGC-AAA259D14</name>
    <dbReference type="NCBI Taxonomy" id="1698261"/>
    <lineage>
        <taxon>Archaea</taxon>
        <taxon>Methanobacteriati</taxon>
        <taxon>Methanobacteriota</taxon>
        <taxon>candidate division MSBL1</taxon>
    </lineage>
</organism>
<sequence length="274" mass="31518">MNNPYVPYPVEITSIFQEYRDINTYTLRFVDREVQRKFDFQPGQFLQVSVSGVGEAPISINSPPEEEDYFRLCIERKGRVTEAIFELEEGSTLFARGPYGNGFPVDDVENRGILFIAGGIGLAPLRSAIEHVQNFRDSYGDVQIMYGDKTPACLLFDRYFSKWNKDFDLNVICEEATPEWSGEEGMVTDLMKRIYLDPEDSVSFVCGPPIMYKFVLPELKALGFEDEDIYLSYERRMECGVGMCRRCNIGDRFVCHDGPVFSYDEVKRYADKET</sequence>
<gene>
    <name evidence="12" type="ORF">AKJ62_02150</name>
</gene>
<dbReference type="Proteomes" id="UP000070589">
    <property type="component" value="Unassembled WGS sequence"/>
</dbReference>
<dbReference type="Pfam" id="PF10418">
    <property type="entry name" value="DHODB_Fe-S_bind"/>
    <property type="match status" value="1"/>
</dbReference>
<evidence type="ECO:0000256" key="10">
    <source>
        <dbReference type="PIRSR" id="PIRSR006816-2"/>
    </source>
</evidence>
<feature type="binding site" evidence="10">
    <location>
        <position position="247"/>
    </location>
    <ligand>
        <name>[2Fe-2S] cluster</name>
        <dbReference type="ChEBI" id="CHEBI:190135"/>
    </ligand>
</feature>
<dbReference type="GO" id="GO:0046872">
    <property type="term" value="F:metal ion binding"/>
    <property type="evidence" value="ECO:0007669"/>
    <property type="project" value="UniProtKB-KW"/>
</dbReference>
<dbReference type="InterPro" id="IPR017927">
    <property type="entry name" value="FAD-bd_FR_type"/>
</dbReference>
<dbReference type="AlphaFoldDB" id="A0A133U6V4"/>
<evidence type="ECO:0000259" key="11">
    <source>
        <dbReference type="PROSITE" id="PS51384"/>
    </source>
</evidence>
<evidence type="ECO:0000256" key="9">
    <source>
        <dbReference type="ARBA" id="ARBA00034078"/>
    </source>
</evidence>
<keyword evidence="1" id="KW-0813">Transport</keyword>
<comment type="cofactor">
    <cofactor evidence="10">
        <name>[2Fe-2S] cluster</name>
        <dbReference type="ChEBI" id="CHEBI:190135"/>
    </cofactor>
    <text evidence="10">Binds 1 [2Fe-2S] cluster per subunit.</text>
</comment>
<evidence type="ECO:0000313" key="12">
    <source>
        <dbReference type="EMBL" id="KXA89898.1"/>
    </source>
</evidence>
<dbReference type="Gene3D" id="2.10.240.10">
    <property type="entry name" value="Dihydroorotate dehydrogenase, electron transfer subunit"/>
    <property type="match status" value="1"/>
</dbReference>
<evidence type="ECO:0000256" key="2">
    <source>
        <dbReference type="ARBA" id="ARBA00022630"/>
    </source>
</evidence>
<dbReference type="Gene3D" id="2.40.30.10">
    <property type="entry name" value="Translation factors"/>
    <property type="match status" value="1"/>
</dbReference>
<keyword evidence="13" id="KW-1185">Reference proteome</keyword>
<dbReference type="InterPro" id="IPR001433">
    <property type="entry name" value="OxRdtase_FAD/NAD-bd"/>
</dbReference>
<evidence type="ECO:0000256" key="1">
    <source>
        <dbReference type="ARBA" id="ARBA00022448"/>
    </source>
</evidence>
<dbReference type="InterPro" id="IPR008333">
    <property type="entry name" value="Cbr1-like_FAD-bd_dom"/>
</dbReference>
<keyword evidence="7 10" id="KW-0408">Iron</keyword>
<keyword evidence="6" id="KW-0249">Electron transport</keyword>
<dbReference type="GO" id="GO:0050660">
    <property type="term" value="F:flavin adenine dinucleotide binding"/>
    <property type="evidence" value="ECO:0007669"/>
    <property type="project" value="InterPro"/>
</dbReference>